<proteinExistence type="predicted"/>
<organism evidence="2 3">
    <name type="scientific">Streptomyces luteolifulvus</name>
    <dbReference type="NCBI Taxonomy" id="2615112"/>
    <lineage>
        <taxon>Bacteria</taxon>
        <taxon>Bacillati</taxon>
        <taxon>Actinomycetota</taxon>
        <taxon>Actinomycetes</taxon>
        <taxon>Kitasatosporales</taxon>
        <taxon>Streptomycetaceae</taxon>
        <taxon>Streptomyces</taxon>
    </lineage>
</organism>
<feature type="region of interest" description="Disordered" evidence="1">
    <location>
        <begin position="1"/>
        <end position="126"/>
    </location>
</feature>
<feature type="compositionally biased region" description="Basic residues" evidence="1">
    <location>
        <begin position="84"/>
        <end position="94"/>
    </location>
</feature>
<dbReference type="EMBL" id="VZRB01000010">
    <property type="protein sequence ID" value="KAB1146056.1"/>
    <property type="molecule type" value="Genomic_DNA"/>
</dbReference>
<dbReference type="RefSeq" id="WP_150949702.1">
    <property type="nucleotide sequence ID" value="NZ_VZRB01000010.1"/>
</dbReference>
<feature type="compositionally biased region" description="Basic residues" evidence="1">
    <location>
        <begin position="107"/>
        <end position="119"/>
    </location>
</feature>
<evidence type="ECO:0000313" key="3">
    <source>
        <dbReference type="Proteomes" id="UP000442707"/>
    </source>
</evidence>
<dbReference type="AlphaFoldDB" id="A0A6H9UYT5"/>
<feature type="compositionally biased region" description="Low complexity" evidence="1">
    <location>
        <begin position="139"/>
        <end position="167"/>
    </location>
</feature>
<evidence type="ECO:0000313" key="2">
    <source>
        <dbReference type="EMBL" id="KAB1146056.1"/>
    </source>
</evidence>
<keyword evidence="3" id="KW-1185">Reference proteome</keyword>
<feature type="compositionally biased region" description="Basic and acidic residues" evidence="1">
    <location>
        <begin position="18"/>
        <end position="27"/>
    </location>
</feature>
<reference evidence="2 3" key="1">
    <citation type="submission" date="2019-09" db="EMBL/GenBank/DDBJ databases">
        <title>Screening of Novel Bioactive Compounds from Soil-Associated.</title>
        <authorList>
            <person name="Zhao S."/>
        </authorList>
    </citation>
    <scope>NUCLEOTIDE SEQUENCE [LARGE SCALE GENOMIC DNA]</scope>
    <source>
        <strain evidence="2 3">HIT-DPA4</strain>
    </source>
</reference>
<dbReference type="Proteomes" id="UP000442707">
    <property type="component" value="Unassembled WGS sequence"/>
</dbReference>
<feature type="region of interest" description="Disordered" evidence="1">
    <location>
        <begin position="139"/>
        <end position="169"/>
    </location>
</feature>
<sequence>MSGWNGGGRCGHSSGSGAEHEPSEERGQAAWGTRETGSVPPWASAETQIGGTLPPPPVTPAYGPTPPQSTASSSQCVVDEPHRHPGHRRRRHARVPASPRPPERSRPRTRRDRPHRRSRGGAGTGVWFLIRDTATGTGATPATGVTVTTSATAPPTTPSRSPAPAAGYRRAQDPVGYSIDVPEGWTRRQKQGQLAPVVSYDAPADGRQLQIFELAEDTPARSLDLAENDPGYGFVRQAGYRVLDRTSDAGWSELAYRYDDEDKGPRQVVDHRFRTAGGRLYAIRSSGPERPAPTLVREPLATAPASFCPAGRRCT</sequence>
<feature type="compositionally biased region" description="Gly residues" evidence="1">
    <location>
        <begin position="1"/>
        <end position="10"/>
    </location>
</feature>
<name>A0A6H9UYT5_9ACTN</name>
<gene>
    <name evidence="2" type="ORF">F7R91_17245</name>
</gene>
<feature type="compositionally biased region" description="Pro residues" evidence="1">
    <location>
        <begin position="53"/>
        <end position="67"/>
    </location>
</feature>
<comment type="caution">
    <text evidence="2">The sequence shown here is derived from an EMBL/GenBank/DDBJ whole genome shotgun (WGS) entry which is preliminary data.</text>
</comment>
<evidence type="ECO:0000256" key="1">
    <source>
        <dbReference type="SAM" id="MobiDB-lite"/>
    </source>
</evidence>
<protein>
    <submittedName>
        <fullName evidence="2">Uncharacterized protein</fullName>
    </submittedName>
</protein>
<accession>A0A6H9UYT5</accession>